<keyword evidence="7" id="KW-0449">Lipoprotein</keyword>
<dbReference type="SUPFAM" id="SSF53850">
    <property type="entry name" value="Periplasmic binding protein-like II"/>
    <property type="match status" value="1"/>
</dbReference>
<dbReference type="PANTHER" id="PTHR30290:SF10">
    <property type="entry name" value="PERIPLASMIC OLIGOPEPTIDE-BINDING PROTEIN-RELATED"/>
    <property type="match status" value="1"/>
</dbReference>
<organism evidence="11 12">
    <name type="scientific">Gracilibacillus thailandensis</name>
    <dbReference type="NCBI Taxonomy" id="563735"/>
    <lineage>
        <taxon>Bacteria</taxon>
        <taxon>Bacillati</taxon>
        <taxon>Bacillota</taxon>
        <taxon>Bacilli</taxon>
        <taxon>Bacillales</taxon>
        <taxon>Bacillaceae</taxon>
        <taxon>Gracilibacillus</taxon>
    </lineage>
</organism>
<comment type="caution">
    <text evidence="11">The sequence shown here is derived from an EMBL/GenBank/DDBJ whole genome shotgun (WGS) entry which is preliminary data.</text>
</comment>
<dbReference type="GO" id="GO:0015833">
    <property type="term" value="P:peptide transport"/>
    <property type="evidence" value="ECO:0007669"/>
    <property type="project" value="UniProtKB-KW"/>
</dbReference>
<keyword evidence="5" id="KW-0653">Protein transport</keyword>
<keyword evidence="3" id="KW-0813">Transport</keyword>
<comment type="similarity">
    <text evidence="2">Belongs to the bacterial solute-binding protein 5 family.</text>
</comment>
<keyword evidence="12" id="KW-1185">Reference proteome</keyword>
<evidence type="ECO:0000256" key="9">
    <source>
        <dbReference type="SAM" id="SignalP"/>
    </source>
</evidence>
<accession>A0A6N7QSV1</accession>
<evidence type="ECO:0000256" key="8">
    <source>
        <dbReference type="SAM" id="MobiDB-lite"/>
    </source>
</evidence>
<evidence type="ECO:0000256" key="7">
    <source>
        <dbReference type="ARBA" id="ARBA00023288"/>
    </source>
</evidence>
<feature type="signal peptide" evidence="9">
    <location>
        <begin position="1"/>
        <end position="28"/>
    </location>
</feature>
<evidence type="ECO:0000259" key="10">
    <source>
        <dbReference type="Pfam" id="PF00496"/>
    </source>
</evidence>
<dbReference type="Gene3D" id="3.90.76.10">
    <property type="entry name" value="Dipeptide-binding Protein, Domain 1"/>
    <property type="match status" value="1"/>
</dbReference>
<dbReference type="GO" id="GO:0043190">
    <property type="term" value="C:ATP-binding cassette (ABC) transporter complex"/>
    <property type="evidence" value="ECO:0007669"/>
    <property type="project" value="InterPro"/>
</dbReference>
<evidence type="ECO:0000256" key="4">
    <source>
        <dbReference type="ARBA" id="ARBA00022729"/>
    </source>
</evidence>
<dbReference type="Gene3D" id="3.40.190.10">
    <property type="entry name" value="Periplasmic binding protein-like II"/>
    <property type="match status" value="1"/>
</dbReference>
<dbReference type="AlphaFoldDB" id="A0A6N7QSV1"/>
<evidence type="ECO:0000313" key="12">
    <source>
        <dbReference type="Proteomes" id="UP000435187"/>
    </source>
</evidence>
<evidence type="ECO:0000256" key="2">
    <source>
        <dbReference type="ARBA" id="ARBA00005695"/>
    </source>
</evidence>
<feature type="region of interest" description="Disordered" evidence="8">
    <location>
        <begin position="26"/>
        <end position="56"/>
    </location>
</feature>
<dbReference type="InterPro" id="IPR000914">
    <property type="entry name" value="SBP_5_dom"/>
</dbReference>
<dbReference type="Pfam" id="PF00496">
    <property type="entry name" value="SBP_bac_5"/>
    <property type="match status" value="1"/>
</dbReference>
<dbReference type="PROSITE" id="PS51257">
    <property type="entry name" value="PROKAR_LIPOPROTEIN"/>
    <property type="match status" value="1"/>
</dbReference>
<keyword evidence="6" id="KW-0564">Palmitate</keyword>
<comment type="subcellular location">
    <subcellularLocation>
        <location evidence="1">Cell membrane</location>
        <topology evidence="1">Lipid-anchor</topology>
    </subcellularLocation>
</comment>
<evidence type="ECO:0000313" key="11">
    <source>
        <dbReference type="EMBL" id="MRI65088.1"/>
    </source>
</evidence>
<evidence type="ECO:0000256" key="6">
    <source>
        <dbReference type="ARBA" id="ARBA00023139"/>
    </source>
</evidence>
<sequence length="579" mass="64756">MRGNKWWLLVLALVLGLVLAACSFEDSAEEGDTDKDNVEENETDGENESDGEEEGEKVLRIASTSDIPTMDPILAEDNVSIQYTDTVYEGLYRLAPEGEIVSGIAKKDETEISEDGLTYTFHLREDAQWENGDPVTAHDFVYGWQRAIDPGNGSFYANYLMNGKVKNAAEIYVTEDDESDVEPLDPSELGVSAPDDHTFVVELEKPVPYFESYAAFPTFLPMNQEFVEEQGDDFALSPDSMLSNGPFKMTEWEAEAGWELEKNENYWDAENVALDGISVKVIKDADTALSNYEVGELDRVTLSGAQVQDNQTSPEFLSLTETSVFWLKFNQDSETASEYMQNLNFRKALAKAFDKQAYIDVVYGNDSTPVNFFVPEGFVEHPETGEDFQTGSDVLAYDVEAAQEFWEAAKEELGFDEVTLSFLSGDSDVAKNISEFMKTELETNLEGLTIEANNVPWAQQLEIMREQDYELAVSGWGPDYKDAISFVDLWVTDGENNDIGYSNEEYDALVEAAKGELATSPVERFEAMQDAEKIALEEAAIGPIMQRKTSVLAKDYLKGMESLNPFGNDYSFKYVDIVK</sequence>
<dbReference type="Gene3D" id="3.10.105.10">
    <property type="entry name" value="Dipeptide-binding Protein, Domain 3"/>
    <property type="match status" value="1"/>
</dbReference>
<feature type="chain" id="PRO_5026888581" evidence="9">
    <location>
        <begin position="29"/>
        <end position="579"/>
    </location>
</feature>
<feature type="compositionally biased region" description="Acidic residues" evidence="8">
    <location>
        <begin position="26"/>
        <end position="55"/>
    </location>
</feature>
<protein>
    <submittedName>
        <fullName evidence="11">Peptide ABC transporter substrate-binding protein</fullName>
    </submittedName>
</protein>
<dbReference type="EMBL" id="WJEE01000002">
    <property type="protein sequence ID" value="MRI65088.1"/>
    <property type="molecule type" value="Genomic_DNA"/>
</dbReference>
<dbReference type="FunFam" id="3.90.76.10:FF:000001">
    <property type="entry name" value="Oligopeptide ABC transporter substrate-binding protein"/>
    <property type="match status" value="1"/>
</dbReference>
<reference evidence="11 12" key="1">
    <citation type="submission" date="2019-10" db="EMBL/GenBank/DDBJ databases">
        <title>Gracilibacillus salitolerans sp. nov., a moderate halophile isolated from a saline soil in northwest China.</title>
        <authorList>
            <person name="Gan L."/>
        </authorList>
    </citation>
    <scope>NUCLEOTIDE SEQUENCE [LARGE SCALE GENOMIC DNA]</scope>
    <source>
        <strain evidence="11 12">TP2-8</strain>
    </source>
</reference>
<evidence type="ECO:0000256" key="5">
    <source>
        <dbReference type="ARBA" id="ARBA00022856"/>
    </source>
</evidence>
<evidence type="ECO:0000256" key="3">
    <source>
        <dbReference type="ARBA" id="ARBA00022448"/>
    </source>
</evidence>
<name>A0A6N7QSV1_9BACI</name>
<dbReference type="PIRSF" id="PIRSF002741">
    <property type="entry name" value="MppA"/>
    <property type="match status" value="1"/>
</dbReference>
<keyword evidence="4 9" id="KW-0732">Signal</keyword>
<dbReference type="RefSeq" id="WP_153833959.1">
    <property type="nucleotide sequence ID" value="NZ_JBHUMW010000072.1"/>
</dbReference>
<dbReference type="PANTHER" id="PTHR30290">
    <property type="entry name" value="PERIPLASMIC BINDING COMPONENT OF ABC TRANSPORTER"/>
    <property type="match status" value="1"/>
</dbReference>
<dbReference type="Proteomes" id="UP000435187">
    <property type="component" value="Unassembled WGS sequence"/>
</dbReference>
<proteinExistence type="inferred from homology"/>
<keyword evidence="5" id="KW-0571">Peptide transport</keyword>
<dbReference type="GO" id="GO:1904680">
    <property type="term" value="F:peptide transmembrane transporter activity"/>
    <property type="evidence" value="ECO:0007669"/>
    <property type="project" value="TreeGrafter"/>
</dbReference>
<dbReference type="InterPro" id="IPR030678">
    <property type="entry name" value="Peptide/Ni-bd"/>
</dbReference>
<feature type="domain" description="Solute-binding protein family 5" evidence="10">
    <location>
        <begin position="100"/>
        <end position="497"/>
    </location>
</feature>
<dbReference type="GO" id="GO:0030288">
    <property type="term" value="C:outer membrane-bounded periplasmic space"/>
    <property type="evidence" value="ECO:0007669"/>
    <property type="project" value="UniProtKB-ARBA"/>
</dbReference>
<dbReference type="FunFam" id="3.10.105.10:FF:000001">
    <property type="entry name" value="Oligopeptide ABC transporter, oligopeptide-binding protein"/>
    <property type="match status" value="1"/>
</dbReference>
<dbReference type="InterPro" id="IPR039424">
    <property type="entry name" value="SBP_5"/>
</dbReference>
<gene>
    <name evidence="11" type="ORF">GH885_01840</name>
</gene>
<dbReference type="CDD" id="cd08504">
    <property type="entry name" value="PBP2_OppA"/>
    <property type="match status" value="1"/>
</dbReference>
<evidence type="ECO:0000256" key="1">
    <source>
        <dbReference type="ARBA" id="ARBA00004193"/>
    </source>
</evidence>